<dbReference type="PROSITE" id="PS50949">
    <property type="entry name" value="HTH_GNTR"/>
    <property type="match status" value="1"/>
</dbReference>
<dbReference type="EMBL" id="VJZA01000009">
    <property type="protein sequence ID" value="TVT23888.1"/>
    <property type="molecule type" value="Genomic_DNA"/>
</dbReference>
<evidence type="ECO:0000313" key="5">
    <source>
        <dbReference type="EMBL" id="TVT23888.1"/>
    </source>
</evidence>
<name>A0A558AHZ5_9PSEU</name>
<dbReference type="SUPFAM" id="SSF46785">
    <property type="entry name" value="Winged helix' DNA-binding domain"/>
    <property type="match status" value="1"/>
</dbReference>
<dbReference type="RefSeq" id="WP_144636275.1">
    <property type="nucleotide sequence ID" value="NZ_VJZA01000009.1"/>
</dbReference>
<evidence type="ECO:0000256" key="2">
    <source>
        <dbReference type="ARBA" id="ARBA00023125"/>
    </source>
</evidence>
<dbReference type="GO" id="GO:0003677">
    <property type="term" value="F:DNA binding"/>
    <property type="evidence" value="ECO:0007669"/>
    <property type="project" value="UniProtKB-KW"/>
</dbReference>
<evidence type="ECO:0000256" key="3">
    <source>
        <dbReference type="ARBA" id="ARBA00023163"/>
    </source>
</evidence>
<feature type="domain" description="HTH gntR-type" evidence="4">
    <location>
        <begin position="18"/>
        <end position="88"/>
    </location>
</feature>
<organism evidence="5 6">
    <name type="scientific">Amycolatopsis acidiphila</name>
    <dbReference type="NCBI Taxonomy" id="715473"/>
    <lineage>
        <taxon>Bacteria</taxon>
        <taxon>Bacillati</taxon>
        <taxon>Actinomycetota</taxon>
        <taxon>Actinomycetes</taxon>
        <taxon>Pseudonocardiales</taxon>
        <taxon>Pseudonocardiaceae</taxon>
        <taxon>Amycolatopsis</taxon>
    </lineage>
</organism>
<accession>A0A558AHZ5</accession>
<dbReference type="InterPro" id="IPR000524">
    <property type="entry name" value="Tscrpt_reg_HTH_GntR"/>
</dbReference>
<sequence>MSGSTVPDSVARPSILPPKAGEMLADDIRASIIGDALPAGTRLPSERELVEQHGLSRATVREALRLLDAEGLITIKRGPRGGITVRHPDPTHFSRSLATMVALRGASLGQLFDFRLSIEPDAAAAAATMITDEQRKVLLDSTLPRDAEVPESVDFHVQVSAASGNALYHIVVASLHEVLEQHVTLEALSDDAWEQTRSAHEKIAKAIASGNATKARNAMRWHLERFREDMAELGRLDEWIIPRSAWHRPATHRATALG</sequence>
<dbReference type="PANTHER" id="PTHR43537:SF24">
    <property type="entry name" value="GLUCONATE OPERON TRANSCRIPTIONAL REPRESSOR"/>
    <property type="match status" value="1"/>
</dbReference>
<protein>
    <submittedName>
        <fullName evidence="5">FadR family transcriptional regulator</fullName>
    </submittedName>
</protein>
<dbReference type="SMART" id="SM00895">
    <property type="entry name" value="FCD"/>
    <property type="match status" value="1"/>
</dbReference>
<keyword evidence="1" id="KW-0805">Transcription regulation</keyword>
<proteinExistence type="predicted"/>
<dbReference type="CDD" id="cd07377">
    <property type="entry name" value="WHTH_GntR"/>
    <property type="match status" value="1"/>
</dbReference>
<dbReference type="Proteomes" id="UP000318578">
    <property type="component" value="Unassembled WGS sequence"/>
</dbReference>
<dbReference type="Gene3D" id="1.20.120.530">
    <property type="entry name" value="GntR ligand-binding domain-like"/>
    <property type="match status" value="1"/>
</dbReference>
<keyword evidence="6" id="KW-1185">Reference proteome</keyword>
<comment type="caution">
    <text evidence="5">The sequence shown here is derived from an EMBL/GenBank/DDBJ whole genome shotgun (WGS) entry which is preliminary data.</text>
</comment>
<dbReference type="AlphaFoldDB" id="A0A558AHZ5"/>
<dbReference type="SMART" id="SM00345">
    <property type="entry name" value="HTH_GNTR"/>
    <property type="match status" value="1"/>
</dbReference>
<dbReference type="PRINTS" id="PR00035">
    <property type="entry name" value="HTHGNTR"/>
</dbReference>
<reference evidence="5 6" key="1">
    <citation type="submission" date="2019-07" db="EMBL/GenBank/DDBJ databases">
        <title>New species of Amycolatopsis and Streptomyces.</title>
        <authorList>
            <person name="Duangmal K."/>
            <person name="Teo W.F.A."/>
            <person name="Lipun K."/>
        </authorList>
    </citation>
    <scope>NUCLEOTIDE SEQUENCE [LARGE SCALE GENOMIC DNA]</scope>
    <source>
        <strain evidence="5 6">JCM 30562</strain>
    </source>
</reference>
<dbReference type="InterPro" id="IPR036390">
    <property type="entry name" value="WH_DNA-bd_sf"/>
</dbReference>
<dbReference type="SUPFAM" id="SSF48008">
    <property type="entry name" value="GntR ligand-binding domain-like"/>
    <property type="match status" value="1"/>
</dbReference>
<dbReference type="GO" id="GO:0003700">
    <property type="term" value="F:DNA-binding transcription factor activity"/>
    <property type="evidence" value="ECO:0007669"/>
    <property type="project" value="InterPro"/>
</dbReference>
<gene>
    <name evidence="5" type="ORF">FNH06_08480</name>
</gene>
<dbReference type="InterPro" id="IPR008920">
    <property type="entry name" value="TF_FadR/GntR_C"/>
</dbReference>
<dbReference type="Pfam" id="PF07729">
    <property type="entry name" value="FCD"/>
    <property type="match status" value="1"/>
</dbReference>
<evidence type="ECO:0000259" key="4">
    <source>
        <dbReference type="PROSITE" id="PS50949"/>
    </source>
</evidence>
<keyword evidence="3" id="KW-0804">Transcription</keyword>
<dbReference type="PANTHER" id="PTHR43537">
    <property type="entry name" value="TRANSCRIPTIONAL REGULATOR, GNTR FAMILY"/>
    <property type="match status" value="1"/>
</dbReference>
<keyword evidence="2" id="KW-0238">DNA-binding</keyword>
<dbReference type="Gene3D" id="1.10.10.10">
    <property type="entry name" value="Winged helix-like DNA-binding domain superfamily/Winged helix DNA-binding domain"/>
    <property type="match status" value="1"/>
</dbReference>
<dbReference type="InterPro" id="IPR036388">
    <property type="entry name" value="WH-like_DNA-bd_sf"/>
</dbReference>
<dbReference type="Pfam" id="PF00392">
    <property type="entry name" value="GntR"/>
    <property type="match status" value="1"/>
</dbReference>
<dbReference type="OrthoDB" id="9784718at2"/>
<evidence type="ECO:0000313" key="6">
    <source>
        <dbReference type="Proteomes" id="UP000318578"/>
    </source>
</evidence>
<dbReference type="InterPro" id="IPR011711">
    <property type="entry name" value="GntR_C"/>
</dbReference>
<evidence type="ECO:0000256" key="1">
    <source>
        <dbReference type="ARBA" id="ARBA00023015"/>
    </source>
</evidence>